<protein>
    <recommendedName>
        <fullName evidence="4">Protein kinase domain-containing protein</fullName>
    </recommendedName>
</protein>
<keyword evidence="1" id="KW-0472">Membrane</keyword>
<organism evidence="2 3">
    <name type="scientific">Paratrimastix pyriformis</name>
    <dbReference type="NCBI Taxonomy" id="342808"/>
    <lineage>
        <taxon>Eukaryota</taxon>
        <taxon>Metamonada</taxon>
        <taxon>Preaxostyla</taxon>
        <taxon>Paratrimastigidae</taxon>
        <taxon>Paratrimastix</taxon>
    </lineage>
</organism>
<keyword evidence="3" id="KW-1185">Reference proteome</keyword>
<reference evidence="2" key="1">
    <citation type="journal article" date="2022" name="bioRxiv">
        <title>Genomics of Preaxostyla Flagellates Illuminates Evolutionary Transitions and the Path Towards Mitochondrial Loss.</title>
        <authorList>
            <person name="Novak L.V.F."/>
            <person name="Treitli S.C."/>
            <person name="Pyrih J."/>
            <person name="Halakuc P."/>
            <person name="Pipaliya S.V."/>
            <person name="Vacek V."/>
            <person name="Brzon O."/>
            <person name="Soukal P."/>
            <person name="Eme L."/>
            <person name="Dacks J.B."/>
            <person name="Karnkowska A."/>
            <person name="Elias M."/>
            <person name="Hampl V."/>
        </authorList>
    </citation>
    <scope>NUCLEOTIDE SEQUENCE</scope>
    <source>
        <strain evidence="2">RCP-MX</strain>
    </source>
</reference>
<gene>
    <name evidence="2" type="ORF">PAPYR_11768</name>
</gene>
<sequence>MLWGLSLISGFFHSFRPFDLPTIRYCSFWVPVWTLLTLLLFLGACMDPPDLLLVTEFMDRGSLEGIFRNSKVRP</sequence>
<keyword evidence="1" id="KW-0812">Transmembrane</keyword>
<keyword evidence="1" id="KW-1133">Transmembrane helix</keyword>
<evidence type="ECO:0000256" key="1">
    <source>
        <dbReference type="SAM" id="Phobius"/>
    </source>
</evidence>
<dbReference type="InterPro" id="IPR011009">
    <property type="entry name" value="Kinase-like_dom_sf"/>
</dbReference>
<dbReference type="SUPFAM" id="SSF56112">
    <property type="entry name" value="Protein kinase-like (PK-like)"/>
    <property type="match status" value="1"/>
</dbReference>
<dbReference type="Proteomes" id="UP001141327">
    <property type="component" value="Unassembled WGS sequence"/>
</dbReference>
<evidence type="ECO:0008006" key="4">
    <source>
        <dbReference type="Google" id="ProtNLM"/>
    </source>
</evidence>
<dbReference type="EMBL" id="JAPMOS010000226">
    <property type="protein sequence ID" value="KAJ4453703.1"/>
    <property type="molecule type" value="Genomic_DNA"/>
</dbReference>
<evidence type="ECO:0000313" key="2">
    <source>
        <dbReference type="EMBL" id="KAJ4453703.1"/>
    </source>
</evidence>
<name>A0ABQ8U348_9EUKA</name>
<accession>A0ABQ8U348</accession>
<feature type="transmembrane region" description="Helical" evidence="1">
    <location>
        <begin position="27"/>
        <end position="46"/>
    </location>
</feature>
<comment type="caution">
    <text evidence="2">The sequence shown here is derived from an EMBL/GenBank/DDBJ whole genome shotgun (WGS) entry which is preliminary data.</text>
</comment>
<proteinExistence type="predicted"/>
<evidence type="ECO:0000313" key="3">
    <source>
        <dbReference type="Proteomes" id="UP001141327"/>
    </source>
</evidence>